<sequence>MAATGVAFRSTFLSRSLRTPTVRSLISPKGRFTVPNSNCTSSPRINISSSRQARLEGCVSRFLRRELSSQQPFHSAIASACLVSKLPSDVTASYEGICFDF</sequence>
<name>A0A565AM36_9BRAS</name>
<reference evidence="1" key="1">
    <citation type="submission" date="2019-07" db="EMBL/GenBank/DDBJ databases">
        <authorList>
            <person name="Dittberner H."/>
        </authorList>
    </citation>
    <scope>NUCLEOTIDE SEQUENCE [LARGE SCALE GENOMIC DNA]</scope>
</reference>
<protein>
    <submittedName>
        <fullName evidence="1">Uncharacterized protein</fullName>
    </submittedName>
</protein>
<dbReference type="Proteomes" id="UP000489600">
    <property type="component" value="Unassembled WGS sequence"/>
</dbReference>
<evidence type="ECO:0000313" key="2">
    <source>
        <dbReference type="Proteomes" id="UP000489600"/>
    </source>
</evidence>
<dbReference type="EMBL" id="CABITT030000001">
    <property type="protein sequence ID" value="VVA90471.1"/>
    <property type="molecule type" value="Genomic_DNA"/>
</dbReference>
<proteinExistence type="predicted"/>
<organism evidence="1 2">
    <name type="scientific">Arabis nemorensis</name>
    <dbReference type="NCBI Taxonomy" id="586526"/>
    <lineage>
        <taxon>Eukaryota</taxon>
        <taxon>Viridiplantae</taxon>
        <taxon>Streptophyta</taxon>
        <taxon>Embryophyta</taxon>
        <taxon>Tracheophyta</taxon>
        <taxon>Spermatophyta</taxon>
        <taxon>Magnoliopsida</taxon>
        <taxon>eudicotyledons</taxon>
        <taxon>Gunneridae</taxon>
        <taxon>Pentapetalae</taxon>
        <taxon>rosids</taxon>
        <taxon>malvids</taxon>
        <taxon>Brassicales</taxon>
        <taxon>Brassicaceae</taxon>
        <taxon>Arabideae</taxon>
        <taxon>Arabis</taxon>
    </lineage>
</organism>
<comment type="caution">
    <text evidence="1">The sequence shown here is derived from an EMBL/GenBank/DDBJ whole genome shotgun (WGS) entry which is preliminary data.</text>
</comment>
<dbReference type="AlphaFoldDB" id="A0A565AM36"/>
<gene>
    <name evidence="1" type="ORF">ANE_LOCUS916</name>
</gene>
<evidence type="ECO:0000313" key="1">
    <source>
        <dbReference type="EMBL" id="VVA90471.1"/>
    </source>
</evidence>
<dbReference type="OrthoDB" id="1928532at2759"/>
<accession>A0A565AM36</accession>
<keyword evidence="2" id="KW-1185">Reference proteome</keyword>